<feature type="region of interest" description="Disordered" evidence="1">
    <location>
        <begin position="189"/>
        <end position="208"/>
    </location>
</feature>
<dbReference type="SUPFAM" id="SSF53335">
    <property type="entry name" value="S-adenosyl-L-methionine-dependent methyltransferases"/>
    <property type="match status" value="1"/>
</dbReference>
<dbReference type="KEGG" id="msar:MSAR_37000"/>
<keyword evidence="3" id="KW-0489">Methyltransferase</keyword>
<organism evidence="3 4">
    <name type="scientific">Mycolicibacterium sarraceniae</name>
    <dbReference type="NCBI Taxonomy" id="1534348"/>
    <lineage>
        <taxon>Bacteria</taxon>
        <taxon>Bacillati</taxon>
        <taxon>Actinomycetota</taxon>
        <taxon>Actinomycetes</taxon>
        <taxon>Mycobacteriales</taxon>
        <taxon>Mycobacteriaceae</taxon>
        <taxon>Mycolicibacterium</taxon>
    </lineage>
</organism>
<dbReference type="InterPro" id="IPR041698">
    <property type="entry name" value="Methyltransf_25"/>
</dbReference>
<feature type="compositionally biased region" description="Basic and acidic residues" evidence="1">
    <location>
        <begin position="196"/>
        <end position="208"/>
    </location>
</feature>
<evidence type="ECO:0000256" key="1">
    <source>
        <dbReference type="SAM" id="MobiDB-lite"/>
    </source>
</evidence>
<evidence type="ECO:0000313" key="4">
    <source>
        <dbReference type="Proteomes" id="UP000466445"/>
    </source>
</evidence>
<dbReference type="EMBL" id="AP022595">
    <property type="protein sequence ID" value="BBY60564.1"/>
    <property type="molecule type" value="Genomic_DNA"/>
</dbReference>
<evidence type="ECO:0000259" key="2">
    <source>
        <dbReference type="Pfam" id="PF13649"/>
    </source>
</evidence>
<keyword evidence="3" id="KW-0808">Transferase</keyword>
<keyword evidence="4" id="KW-1185">Reference proteome</keyword>
<name>A0A7I7SU75_9MYCO</name>
<dbReference type="Gene3D" id="3.40.50.150">
    <property type="entry name" value="Vaccinia Virus protein VP39"/>
    <property type="match status" value="1"/>
</dbReference>
<reference evidence="3 4" key="1">
    <citation type="journal article" date="2019" name="Emerg. Microbes Infect.">
        <title>Comprehensive subspecies identification of 175 nontuberculous mycobacteria species based on 7547 genomic profiles.</title>
        <authorList>
            <person name="Matsumoto Y."/>
            <person name="Kinjo T."/>
            <person name="Motooka D."/>
            <person name="Nabeya D."/>
            <person name="Jung N."/>
            <person name="Uechi K."/>
            <person name="Horii T."/>
            <person name="Iida T."/>
            <person name="Fujita J."/>
            <person name="Nakamura S."/>
        </authorList>
    </citation>
    <scope>NUCLEOTIDE SEQUENCE [LARGE SCALE GENOMIC DNA]</scope>
    <source>
        <strain evidence="3 4">JCM 30395</strain>
    </source>
</reference>
<dbReference type="RefSeq" id="WP_163699194.1">
    <property type="nucleotide sequence ID" value="NZ_AP022595.1"/>
</dbReference>
<proteinExistence type="predicted"/>
<dbReference type="CDD" id="cd02440">
    <property type="entry name" value="AdoMet_MTases"/>
    <property type="match status" value="1"/>
</dbReference>
<evidence type="ECO:0000313" key="3">
    <source>
        <dbReference type="EMBL" id="BBY60564.1"/>
    </source>
</evidence>
<dbReference type="InterPro" id="IPR029063">
    <property type="entry name" value="SAM-dependent_MTases_sf"/>
</dbReference>
<dbReference type="GO" id="GO:0032259">
    <property type="term" value="P:methylation"/>
    <property type="evidence" value="ECO:0007669"/>
    <property type="project" value="UniProtKB-KW"/>
</dbReference>
<dbReference type="Proteomes" id="UP000466445">
    <property type="component" value="Chromosome"/>
</dbReference>
<gene>
    <name evidence="3" type="ORF">MSAR_37000</name>
</gene>
<dbReference type="Pfam" id="PF13649">
    <property type="entry name" value="Methyltransf_25"/>
    <property type="match status" value="1"/>
</dbReference>
<protein>
    <submittedName>
        <fullName evidence="3">Methyltransferase</fullName>
    </submittedName>
</protein>
<feature type="domain" description="Methyltransferase" evidence="2">
    <location>
        <begin position="47"/>
        <end position="130"/>
    </location>
</feature>
<sequence>MSQPSDAAALATEWDTRYASFADSIPDLAPNKVLIDEVGAMQPGRALDIGCRVGAEAIWLASRGWTVIALDVSAVALEHAAQRGRHAGVEVQWVPASLEHFAIPVGGFDLVTTFYPALRHSDTQTAQRALLTAVGGSGTLLAVHHADVGAEKAKSYGFDPADYLSHDDVVELLDDSWEVRMQRRLPRAIPAGPEGQHTHDDVVIARRR</sequence>
<dbReference type="GO" id="GO:0008168">
    <property type="term" value="F:methyltransferase activity"/>
    <property type="evidence" value="ECO:0007669"/>
    <property type="project" value="UniProtKB-KW"/>
</dbReference>
<accession>A0A7I7SU75</accession>
<dbReference type="AlphaFoldDB" id="A0A7I7SU75"/>